<dbReference type="AlphaFoldDB" id="A0A284S6S5"/>
<proteinExistence type="predicted"/>
<dbReference type="Proteomes" id="UP000219338">
    <property type="component" value="Unassembled WGS sequence"/>
</dbReference>
<feature type="compositionally biased region" description="Pro residues" evidence="1">
    <location>
        <begin position="21"/>
        <end position="33"/>
    </location>
</feature>
<feature type="region of interest" description="Disordered" evidence="1">
    <location>
        <begin position="1"/>
        <end position="37"/>
    </location>
</feature>
<evidence type="ECO:0000313" key="2">
    <source>
        <dbReference type="EMBL" id="SJL16717.1"/>
    </source>
</evidence>
<evidence type="ECO:0000256" key="1">
    <source>
        <dbReference type="SAM" id="MobiDB-lite"/>
    </source>
</evidence>
<keyword evidence="3" id="KW-1185">Reference proteome</keyword>
<evidence type="ECO:0000313" key="3">
    <source>
        <dbReference type="Proteomes" id="UP000219338"/>
    </source>
</evidence>
<accession>A0A284S6S5</accession>
<dbReference type="EMBL" id="FUEG01000037">
    <property type="protein sequence ID" value="SJL16717.1"/>
    <property type="molecule type" value="Genomic_DNA"/>
</dbReference>
<sequence length="90" mass="9983">MTAYDGNVGSDGDGALARTQVPPPALPSTPYPPYTTAKCRHMDELSEEERELEEMDNSIRIRGFKAIVLIGCVKTQQEEKQEASKREGRS</sequence>
<reference evidence="3" key="1">
    <citation type="journal article" date="2017" name="Nat. Ecol. Evol.">
        <title>Genome expansion and lineage-specific genetic innovations in the forest pathogenic fungi Armillaria.</title>
        <authorList>
            <person name="Sipos G."/>
            <person name="Prasanna A.N."/>
            <person name="Walter M.C."/>
            <person name="O'Connor E."/>
            <person name="Balint B."/>
            <person name="Krizsan K."/>
            <person name="Kiss B."/>
            <person name="Hess J."/>
            <person name="Varga T."/>
            <person name="Slot J."/>
            <person name="Riley R."/>
            <person name="Boka B."/>
            <person name="Rigling D."/>
            <person name="Barry K."/>
            <person name="Lee J."/>
            <person name="Mihaltcheva S."/>
            <person name="LaButti K."/>
            <person name="Lipzen A."/>
            <person name="Waldron R."/>
            <person name="Moloney N.M."/>
            <person name="Sperisen C."/>
            <person name="Kredics L."/>
            <person name="Vagvoelgyi C."/>
            <person name="Patrignani A."/>
            <person name="Fitzpatrick D."/>
            <person name="Nagy I."/>
            <person name="Doyle S."/>
            <person name="Anderson J.B."/>
            <person name="Grigoriev I.V."/>
            <person name="Gueldener U."/>
            <person name="Muensterkoetter M."/>
            <person name="Nagy L.G."/>
        </authorList>
    </citation>
    <scope>NUCLEOTIDE SEQUENCE [LARGE SCALE GENOMIC DNA]</scope>
    <source>
        <strain evidence="3">C18/9</strain>
    </source>
</reference>
<dbReference type="GO" id="GO:0031145">
    <property type="term" value="P:anaphase-promoting complex-dependent catabolic process"/>
    <property type="evidence" value="ECO:0007669"/>
    <property type="project" value="InterPro"/>
</dbReference>
<organism evidence="2 3">
    <name type="scientific">Armillaria ostoyae</name>
    <name type="common">Armillaria root rot fungus</name>
    <dbReference type="NCBI Taxonomy" id="47428"/>
    <lineage>
        <taxon>Eukaryota</taxon>
        <taxon>Fungi</taxon>
        <taxon>Dikarya</taxon>
        <taxon>Basidiomycota</taxon>
        <taxon>Agaricomycotina</taxon>
        <taxon>Agaricomycetes</taxon>
        <taxon>Agaricomycetidae</taxon>
        <taxon>Agaricales</taxon>
        <taxon>Marasmiineae</taxon>
        <taxon>Physalacriaceae</taxon>
        <taxon>Armillaria</taxon>
    </lineage>
</organism>
<name>A0A284S6S5_ARMOS</name>
<protein>
    <submittedName>
        <fullName evidence="2">Uncharacterized protein</fullName>
    </submittedName>
</protein>
<dbReference type="Pfam" id="PF05841">
    <property type="entry name" value="Apc15p"/>
    <property type="match status" value="1"/>
</dbReference>
<dbReference type="GO" id="GO:0005680">
    <property type="term" value="C:anaphase-promoting complex"/>
    <property type="evidence" value="ECO:0007669"/>
    <property type="project" value="InterPro"/>
</dbReference>
<gene>
    <name evidence="2" type="ORF">ARMOST_20246</name>
</gene>
<dbReference type="InterPro" id="IPR008402">
    <property type="entry name" value="APC_su15/mnd2"/>
</dbReference>